<keyword evidence="2" id="KW-1185">Reference proteome</keyword>
<dbReference type="AlphaFoldDB" id="A0A6B3LNW3"/>
<dbReference type="RefSeq" id="WP_204281890.1">
    <property type="nucleotide sequence ID" value="NZ_JAAGWD010000001.1"/>
</dbReference>
<gene>
    <name evidence="1" type="ORF">GXP69_03470</name>
</gene>
<evidence type="ECO:0000313" key="2">
    <source>
        <dbReference type="Proteomes" id="UP000474777"/>
    </source>
</evidence>
<dbReference type="SUPFAM" id="SSF53448">
    <property type="entry name" value="Nucleotide-diphospho-sugar transferases"/>
    <property type="match status" value="1"/>
</dbReference>
<comment type="caution">
    <text evidence="1">The sequence shown here is derived from an EMBL/GenBank/DDBJ whole genome shotgun (WGS) entry which is preliminary data.</text>
</comment>
<protein>
    <recommendedName>
        <fullName evidence="3">Acyl esterase</fullName>
    </recommendedName>
</protein>
<dbReference type="Proteomes" id="UP000474777">
    <property type="component" value="Unassembled WGS sequence"/>
</dbReference>
<name>A0A6B3LNW3_9BACT</name>
<evidence type="ECO:0000313" key="1">
    <source>
        <dbReference type="EMBL" id="NEM96745.1"/>
    </source>
</evidence>
<accession>A0A6B3LNW3</accession>
<proteinExistence type="predicted"/>
<sequence length="275" mass="31248">MPMPEPRVLTKIEPDYPFLFSICTIVNDRNEYHEMKQSFEQCGFVEDCEYLVVDNTNGNSLDAYQGIAAFMKQAQGQYLVIVHQDVRCIDTKDRLVQCLQELTAKDDKWAVCGNAGMYGYHGRAMHLQNDDELIMYDNLPAKVYSLDENLLIVNRATNLTVSGDLSGYHLYGTDLCLLADILGYTCYVIPFMVNHLSKGNLKALQEHIPSFWSAYGRKLRSRYVETTCTKFYLSNGVTQTKVYNAAGVFGLLKVVERLKQVAGLVKNGKQHKRIK</sequence>
<dbReference type="Gene3D" id="3.90.550.10">
    <property type="entry name" value="Spore Coat Polysaccharide Biosynthesis Protein SpsA, Chain A"/>
    <property type="match status" value="1"/>
</dbReference>
<dbReference type="InterPro" id="IPR029044">
    <property type="entry name" value="Nucleotide-diphossugar_trans"/>
</dbReference>
<evidence type="ECO:0008006" key="3">
    <source>
        <dbReference type="Google" id="ProtNLM"/>
    </source>
</evidence>
<organism evidence="1 2">
    <name type="scientific">Pontibacter burrus</name>
    <dbReference type="NCBI Taxonomy" id="2704466"/>
    <lineage>
        <taxon>Bacteria</taxon>
        <taxon>Pseudomonadati</taxon>
        <taxon>Bacteroidota</taxon>
        <taxon>Cytophagia</taxon>
        <taxon>Cytophagales</taxon>
        <taxon>Hymenobacteraceae</taxon>
        <taxon>Pontibacter</taxon>
    </lineage>
</organism>
<dbReference type="EMBL" id="JAAGWD010000001">
    <property type="protein sequence ID" value="NEM96745.1"/>
    <property type="molecule type" value="Genomic_DNA"/>
</dbReference>
<reference evidence="1 2" key="1">
    <citation type="submission" date="2020-02" db="EMBL/GenBank/DDBJ databases">
        <authorList>
            <person name="Kim M.K."/>
        </authorList>
    </citation>
    <scope>NUCLEOTIDE SEQUENCE [LARGE SCALE GENOMIC DNA]</scope>
    <source>
        <strain evidence="1 2">BT327</strain>
    </source>
</reference>